<evidence type="ECO:0000256" key="15">
    <source>
        <dbReference type="SAM" id="MobiDB-lite"/>
    </source>
</evidence>
<dbReference type="GO" id="GO:0008270">
    <property type="term" value="F:zinc ion binding"/>
    <property type="evidence" value="ECO:0007669"/>
    <property type="project" value="UniProtKB-KW"/>
</dbReference>
<dbReference type="STRING" id="6205.A0A0R3WTG9"/>
<evidence type="ECO:0000256" key="14">
    <source>
        <dbReference type="PROSITE-ProRule" id="PRU00502"/>
    </source>
</evidence>
<evidence type="ECO:0000256" key="2">
    <source>
        <dbReference type="ARBA" id="ARBA00004123"/>
    </source>
</evidence>
<dbReference type="GO" id="GO:0005634">
    <property type="term" value="C:nucleus"/>
    <property type="evidence" value="ECO:0007669"/>
    <property type="project" value="UniProtKB-SubCell"/>
</dbReference>
<dbReference type="AlphaFoldDB" id="A0A0R3WTG9"/>
<keyword evidence="4" id="KW-0678">Repressor</keyword>
<evidence type="ECO:0000256" key="1">
    <source>
        <dbReference type="ARBA" id="ARBA00001947"/>
    </source>
</evidence>
<name>A0A0R3WTG9_HYDTA</name>
<sequence>LDCHLDHLTYPRLQAATNSSVAAATLTTQASTEGHTGTEATVAATTNVATGVSFDSTSSASLFSPYFSLSTTTTTQAELSVPAAQEVVMAFEAPRPAPPPPVNSDANPNPQEGSGSQPQQQPTTSATAATVSDLSMGAVPVSDTPQPVAGPSSDRHANQVDSGMLRQLVHFADAGIEDLGSFLGLTSSDPTPDRLFAVEPILWCPHLEQVTSASHWRPEVAHPCTRCENRHENWVCLTCYEVYCGRYAQGHMLEHHNTTQHPIVLSLADLSAWCYVCNSYIHNEVLLEAKQALHLAKFGVLMPT</sequence>
<evidence type="ECO:0000256" key="6">
    <source>
        <dbReference type="ARBA" id="ARBA00022737"/>
    </source>
</evidence>
<feature type="compositionally biased region" description="Low complexity" evidence="15">
    <location>
        <begin position="103"/>
        <end position="130"/>
    </location>
</feature>
<evidence type="ECO:0000256" key="3">
    <source>
        <dbReference type="ARBA" id="ARBA00007738"/>
    </source>
</evidence>
<dbReference type="PROSITE" id="PS50271">
    <property type="entry name" value="ZF_UBP"/>
    <property type="match status" value="1"/>
</dbReference>
<dbReference type="InterPro" id="IPR001607">
    <property type="entry name" value="Znf_UBP"/>
</dbReference>
<dbReference type="Gene3D" id="3.30.40.10">
    <property type="entry name" value="Zinc/RING finger domain, C3HC4 (zinc finger)"/>
    <property type="match status" value="1"/>
</dbReference>
<evidence type="ECO:0000256" key="7">
    <source>
        <dbReference type="ARBA" id="ARBA00022771"/>
    </source>
</evidence>
<feature type="domain" description="UBP-type" evidence="16">
    <location>
        <begin position="202"/>
        <end position="300"/>
    </location>
</feature>
<keyword evidence="5" id="KW-0479">Metal-binding</keyword>
<dbReference type="SUPFAM" id="SSF57850">
    <property type="entry name" value="RING/U-box"/>
    <property type="match status" value="1"/>
</dbReference>
<accession>A0A0R3WTG9</accession>
<evidence type="ECO:0000256" key="9">
    <source>
        <dbReference type="ARBA" id="ARBA00022833"/>
    </source>
</evidence>
<keyword evidence="12" id="KW-0804">Transcription</keyword>
<dbReference type="GO" id="GO:0006325">
    <property type="term" value="P:chromatin organization"/>
    <property type="evidence" value="ECO:0007669"/>
    <property type="project" value="UniProtKB-KW"/>
</dbReference>
<keyword evidence="13" id="KW-0539">Nucleus</keyword>
<dbReference type="GO" id="GO:0016787">
    <property type="term" value="F:hydrolase activity"/>
    <property type="evidence" value="ECO:0007669"/>
    <property type="project" value="UniProtKB-KW"/>
</dbReference>
<evidence type="ECO:0000313" key="17">
    <source>
        <dbReference type="WBParaSite" id="TTAC_0000405901-mRNA-1"/>
    </source>
</evidence>
<dbReference type="PANTHER" id="PTHR47665">
    <property type="entry name" value="HISTONE DEACETYLASE-LIKE PROTEIN"/>
    <property type="match status" value="1"/>
</dbReference>
<keyword evidence="11" id="KW-0805">Transcription regulation</keyword>
<organism evidence="17">
    <name type="scientific">Hydatigena taeniaeformis</name>
    <name type="common">Feline tapeworm</name>
    <name type="synonym">Taenia taeniaeformis</name>
    <dbReference type="NCBI Taxonomy" id="6205"/>
    <lineage>
        <taxon>Eukaryota</taxon>
        <taxon>Metazoa</taxon>
        <taxon>Spiralia</taxon>
        <taxon>Lophotrochozoa</taxon>
        <taxon>Platyhelminthes</taxon>
        <taxon>Cestoda</taxon>
        <taxon>Eucestoda</taxon>
        <taxon>Cyclophyllidea</taxon>
        <taxon>Taeniidae</taxon>
        <taxon>Hydatigera</taxon>
    </lineage>
</organism>
<comment type="subcellular location">
    <subcellularLocation>
        <location evidence="2">Nucleus</location>
    </subcellularLocation>
</comment>
<dbReference type="FunFam" id="3.30.40.10:FF:000342">
    <property type="entry name" value="Histone deacetylase 6"/>
    <property type="match status" value="1"/>
</dbReference>
<keyword evidence="6" id="KW-0677">Repeat</keyword>
<keyword evidence="10" id="KW-0156">Chromatin regulator</keyword>
<evidence type="ECO:0000256" key="13">
    <source>
        <dbReference type="ARBA" id="ARBA00023242"/>
    </source>
</evidence>
<evidence type="ECO:0000256" key="8">
    <source>
        <dbReference type="ARBA" id="ARBA00022801"/>
    </source>
</evidence>
<proteinExistence type="inferred from homology"/>
<evidence type="ECO:0000259" key="16">
    <source>
        <dbReference type="PROSITE" id="PS50271"/>
    </source>
</evidence>
<feature type="region of interest" description="Disordered" evidence="15">
    <location>
        <begin position="93"/>
        <end position="158"/>
    </location>
</feature>
<evidence type="ECO:0000256" key="11">
    <source>
        <dbReference type="ARBA" id="ARBA00023015"/>
    </source>
</evidence>
<reference evidence="17" key="1">
    <citation type="submission" date="2017-02" db="UniProtKB">
        <authorList>
            <consortium name="WormBaseParasite"/>
        </authorList>
    </citation>
    <scope>IDENTIFICATION</scope>
</reference>
<keyword evidence="9" id="KW-0862">Zinc</keyword>
<dbReference type="WBParaSite" id="TTAC_0000405901-mRNA-1">
    <property type="protein sequence ID" value="TTAC_0000405901-mRNA-1"/>
    <property type="gene ID" value="TTAC_0000405901"/>
</dbReference>
<keyword evidence="8" id="KW-0378">Hydrolase</keyword>
<evidence type="ECO:0000256" key="10">
    <source>
        <dbReference type="ARBA" id="ARBA00022853"/>
    </source>
</evidence>
<keyword evidence="7 14" id="KW-0863">Zinc-finger</keyword>
<dbReference type="SMART" id="SM00290">
    <property type="entry name" value="ZnF_UBP"/>
    <property type="match status" value="1"/>
</dbReference>
<evidence type="ECO:0000256" key="4">
    <source>
        <dbReference type="ARBA" id="ARBA00022491"/>
    </source>
</evidence>
<comment type="similarity">
    <text evidence="3">Belongs to the histone deacetylase family. HD type 2 subfamily.</text>
</comment>
<protein>
    <submittedName>
        <fullName evidence="17">UBP-type domain-containing protein</fullName>
    </submittedName>
</protein>
<dbReference type="Pfam" id="PF02148">
    <property type="entry name" value="zf-UBP"/>
    <property type="match status" value="1"/>
</dbReference>
<evidence type="ECO:0000256" key="5">
    <source>
        <dbReference type="ARBA" id="ARBA00022723"/>
    </source>
</evidence>
<evidence type="ECO:0000256" key="12">
    <source>
        <dbReference type="ARBA" id="ARBA00023163"/>
    </source>
</evidence>
<comment type="cofactor">
    <cofactor evidence="1">
        <name>Zn(2+)</name>
        <dbReference type="ChEBI" id="CHEBI:29105"/>
    </cofactor>
</comment>
<dbReference type="PANTHER" id="PTHR47665:SF1">
    <property type="entry name" value="HISTONE DEACETYLASE-LIKE PROTEIN"/>
    <property type="match status" value="1"/>
</dbReference>
<dbReference type="InterPro" id="IPR013083">
    <property type="entry name" value="Znf_RING/FYVE/PHD"/>
</dbReference>